<feature type="transmembrane region" description="Helical" evidence="12">
    <location>
        <begin position="64"/>
        <end position="86"/>
    </location>
</feature>
<feature type="transmembrane region" description="Helical" evidence="12">
    <location>
        <begin position="160"/>
        <end position="180"/>
    </location>
</feature>
<feature type="transmembrane region" description="Helical" evidence="12">
    <location>
        <begin position="1093"/>
        <end position="1111"/>
    </location>
</feature>
<dbReference type="PROSITE" id="PS50893">
    <property type="entry name" value="ABC_TRANSPORTER_2"/>
    <property type="match status" value="2"/>
</dbReference>
<feature type="transmembrane region" description="Helical" evidence="12">
    <location>
        <begin position="925"/>
        <end position="949"/>
    </location>
</feature>
<feature type="transmembrane region" description="Helical" evidence="12">
    <location>
        <begin position="1117"/>
        <end position="1134"/>
    </location>
</feature>
<dbReference type="CDD" id="cd03244">
    <property type="entry name" value="ABCC_MRP_domain2"/>
    <property type="match status" value="1"/>
</dbReference>
<feature type="transmembrane region" description="Helical" evidence="12">
    <location>
        <begin position="265"/>
        <end position="286"/>
    </location>
</feature>
<evidence type="ECO:0000256" key="2">
    <source>
        <dbReference type="ARBA" id="ARBA00009726"/>
    </source>
</evidence>
<dbReference type="OrthoDB" id="6500128at2759"/>
<dbReference type="PANTHER" id="PTHR24223:SF456">
    <property type="entry name" value="MULTIDRUG RESISTANCE-ASSOCIATED PROTEIN LETHAL(2)03659"/>
    <property type="match status" value="1"/>
</dbReference>
<dbReference type="HOGENOM" id="CLU_000604_27_6_1"/>
<dbReference type="InterPro" id="IPR017871">
    <property type="entry name" value="ABC_transporter-like_CS"/>
</dbReference>
<dbReference type="SUPFAM" id="SSF90123">
    <property type="entry name" value="ABC transporter transmembrane region"/>
    <property type="match status" value="2"/>
</dbReference>
<gene>
    <name evidence="15" type="ORF">MAM_05282</name>
</gene>
<evidence type="ECO:0000256" key="5">
    <source>
        <dbReference type="ARBA" id="ARBA00022737"/>
    </source>
</evidence>
<feature type="region of interest" description="Disordered" evidence="11">
    <location>
        <begin position="368"/>
        <end position="389"/>
    </location>
</feature>
<evidence type="ECO:0000259" key="14">
    <source>
        <dbReference type="PROSITE" id="PS50929"/>
    </source>
</evidence>
<feature type="transmembrane region" description="Helical" evidence="12">
    <location>
        <begin position="6"/>
        <end position="27"/>
    </location>
</feature>
<comment type="similarity">
    <text evidence="2">Belongs to the ABC transporter superfamily. ABCC family. Conjugate transporter (TC 3.A.1.208) subfamily.</text>
</comment>
<dbReference type="Proteomes" id="UP000030816">
    <property type="component" value="Unassembled WGS sequence"/>
</dbReference>
<dbReference type="InterPro" id="IPR050173">
    <property type="entry name" value="ABC_transporter_C-like"/>
</dbReference>
<dbReference type="Gene3D" id="1.20.1560.10">
    <property type="entry name" value="ABC transporter type 1, transmembrane domain"/>
    <property type="match status" value="2"/>
</dbReference>
<proteinExistence type="inferred from homology"/>
<dbReference type="CDD" id="cd18604">
    <property type="entry name" value="ABC_6TM_VMR1_D2_like"/>
    <property type="match status" value="1"/>
</dbReference>
<keyword evidence="3" id="KW-0813">Transport</keyword>
<dbReference type="SUPFAM" id="SSF52540">
    <property type="entry name" value="P-loop containing nucleoside triphosphate hydrolases"/>
    <property type="match status" value="2"/>
</dbReference>
<name>A0A0B2WL01_METAS</name>
<dbReference type="GO" id="GO:0005524">
    <property type="term" value="F:ATP binding"/>
    <property type="evidence" value="ECO:0007669"/>
    <property type="project" value="UniProtKB-KW"/>
</dbReference>
<dbReference type="GO" id="GO:0140359">
    <property type="term" value="F:ABC-type transporter activity"/>
    <property type="evidence" value="ECO:0007669"/>
    <property type="project" value="InterPro"/>
</dbReference>
<feature type="transmembrane region" description="Helical" evidence="12">
    <location>
        <begin position="525"/>
        <end position="545"/>
    </location>
</feature>
<organism evidence="15 16">
    <name type="scientific">Metarhizium album (strain ARSEF 1941)</name>
    <dbReference type="NCBI Taxonomy" id="1081103"/>
    <lineage>
        <taxon>Eukaryota</taxon>
        <taxon>Fungi</taxon>
        <taxon>Dikarya</taxon>
        <taxon>Ascomycota</taxon>
        <taxon>Pezizomycotina</taxon>
        <taxon>Sordariomycetes</taxon>
        <taxon>Hypocreomycetidae</taxon>
        <taxon>Hypocreales</taxon>
        <taxon>Clavicipitaceae</taxon>
        <taxon>Metarhizium</taxon>
    </lineage>
</organism>
<feature type="domain" description="ABC transmembrane type-1" evidence="14">
    <location>
        <begin position="399"/>
        <end position="583"/>
    </location>
</feature>
<evidence type="ECO:0000256" key="8">
    <source>
        <dbReference type="ARBA" id="ARBA00022989"/>
    </source>
</evidence>
<feature type="transmembrane region" description="Helical" evidence="12">
    <location>
        <begin position="1013"/>
        <end position="1035"/>
    </location>
</feature>
<evidence type="ECO:0000256" key="7">
    <source>
        <dbReference type="ARBA" id="ARBA00022840"/>
    </source>
</evidence>
<feature type="domain" description="ABC transporter" evidence="13">
    <location>
        <begin position="610"/>
        <end position="861"/>
    </location>
</feature>
<dbReference type="GO" id="GO:0016020">
    <property type="term" value="C:membrane"/>
    <property type="evidence" value="ECO:0007669"/>
    <property type="project" value="UniProtKB-SubCell"/>
</dbReference>
<dbReference type="PROSITE" id="PS50929">
    <property type="entry name" value="ABC_TM1F"/>
    <property type="match status" value="2"/>
</dbReference>
<evidence type="ECO:0000313" key="15">
    <source>
        <dbReference type="EMBL" id="KHN96726.1"/>
    </source>
</evidence>
<dbReference type="STRING" id="1081103.A0A0B2WL01"/>
<dbReference type="InterPro" id="IPR036640">
    <property type="entry name" value="ABC1_TM_sf"/>
</dbReference>
<evidence type="ECO:0000313" key="16">
    <source>
        <dbReference type="Proteomes" id="UP000030816"/>
    </source>
</evidence>
<dbReference type="InterPro" id="IPR003593">
    <property type="entry name" value="AAA+_ATPase"/>
</dbReference>
<keyword evidence="8 12" id="KW-1133">Transmembrane helix</keyword>
<evidence type="ECO:0000256" key="6">
    <source>
        <dbReference type="ARBA" id="ARBA00022741"/>
    </source>
</evidence>
<comment type="subcellular location">
    <subcellularLocation>
        <location evidence="1">Membrane</location>
        <topology evidence="1">Multi-pass membrane protein</topology>
    </subcellularLocation>
</comment>
<feature type="domain" description="ABC transmembrane type-1" evidence="14">
    <location>
        <begin position="1002"/>
        <end position="1254"/>
    </location>
</feature>
<evidence type="ECO:0000256" key="4">
    <source>
        <dbReference type="ARBA" id="ARBA00022692"/>
    </source>
</evidence>
<keyword evidence="10" id="KW-0325">Glycoprotein</keyword>
<keyword evidence="5" id="KW-0677">Repeat</keyword>
<evidence type="ECO:0000256" key="10">
    <source>
        <dbReference type="ARBA" id="ARBA00023180"/>
    </source>
</evidence>
<dbReference type="SMART" id="SM00382">
    <property type="entry name" value="AAA"/>
    <property type="match status" value="2"/>
</dbReference>
<feature type="transmembrane region" description="Helical" evidence="12">
    <location>
        <begin position="1198"/>
        <end position="1219"/>
    </location>
</feature>
<dbReference type="FunFam" id="3.40.50.300:FF:000825">
    <property type="entry name" value="ABC bile acid transporter"/>
    <property type="match status" value="1"/>
</dbReference>
<evidence type="ECO:0000259" key="13">
    <source>
        <dbReference type="PROSITE" id="PS50893"/>
    </source>
</evidence>
<feature type="transmembrane region" description="Helical" evidence="12">
    <location>
        <begin position="98"/>
        <end position="116"/>
    </location>
</feature>
<feature type="domain" description="ABC transporter" evidence="13">
    <location>
        <begin position="1288"/>
        <end position="1542"/>
    </location>
</feature>
<accession>A0A0B2WL01</accession>
<keyword evidence="9 12" id="KW-0472">Membrane</keyword>
<feature type="transmembrane region" description="Helical" evidence="12">
    <location>
        <begin position="128"/>
        <end position="148"/>
    </location>
</feature>
<dbReference type="InterPro" id="IPR003439">
    <property type="entry name" value="ABC_transporter-like_ATP-bd"/>
</dbReference>
<dbReference type="InterPro" id="IPR027417">
    <property type="entry name" value="P-loop_NTPase"/>
</dbReference>
<dbReference type="InterPro" id="IPR011527">
    <property type="entry name" value="ABC1_TM_dom"/>
</dbReference>
<evidence type="ECO:0000256" key="3">
    <source>
        <dbReference type="ARBA" id="ARBA00022448"/>
    </source>
</evidence>
<dbReference type="CDD" id="cd03250">
    <property type="entry name" value="ABCC_MRP_domain1"/>
    <property type="match status" value="1"/>
</dbReference>
<dbReference type="PANTHER" id="PTHR24223">
    <property type="entry name" value="ATP-BINDING CASSETTE SUB-FAMILY C"/>
    <property type="match status" value="1"/>
</dbReference>
<evidence type="ECO:0000256" key="1">
    <source>
        <dbReference type="ARBA" id="ARBA00004141"/>
    </source>
</evidence>
<comment type="caution">
    <text evidence="15">The sequence shown here is derived from an EMBL/GenBank/DDBJ whole genome shotgun (WGS) entry which is preliminary data.</text>
</comment>
<dbReference type="GeneID" id="63739737"/>
<dbReference type="EMBL" id="AZHE01000013">
    <property type="protein sequence ID" value="KHN96726.1"/>
    <property type="molecule type" value="Genomic_DNA"/>
</dbReference>
<dbReference type="CDD" id="cd18596">
    <property type="entry name" value="ABC_6TM_VMR1_D1_like"/>
    <property type="match status" value="1"/>
</dbReference>
<dbReference type="Pfam" id="PF00664">
    <property type="entry name" value="ABC_membrane"/>
    <property type="match status" value="1"/>
</dbReference>
<keyword evidence="6" id="KW-0547">Nucleotide-binding</keyword>
<sequence length="1563" mass="172276">MTVPTLLPLSAAVLGATGLITFLGLFASLAQARDRTPPDNFYEDVDGKATPETMAAFSNKKPKACILVFSVLGFGLSITTTILSIHKPLGDGLNLENWLTTGTWAAIAMQATFIVAQHSPVKSHDLGLWAFLSSLITEIATVAQIYRVSNFASLEKDAQLIVRTVNAAILIPLMFSCISLPRRPDVFYKGERIDAEWSTTVLSRYTWSWVNDLLETAKRKGDLDEKDIDRPDHTIRAEYLVDAWNKANYQGSLLQSLLAAYGRRLALHWAIIVFRCIVGIGPFWTMLRLVQMLEDRDAGIEAPRELWGLVILMGLFTLVEQWLDGWIIWFSITKLFAPVRGQLSAIIFEKSLRRKNVKNAEKIKEDELSDDAKGSDVDKDKKGKEGADEDSVLKSRQAVVNLVGVDSKHIADFAMMQLFIVSSIGKLLVYSGYLVNLIGWVPFGAGILAWSFVLPANTLAARYYLKAETRLMKNRDNKLAVVNEALLGMRQIKFSALETQWEKKILRMREIEISSLKDVFKADSMLFFSWVASPILLAAASLAVYAVVNGMLAPSVAFVSIGVFKSLEVSLSALPELLTGGIDTLVSVRRIDKYLKGPEMENTLTEGHDVAFDNATIAWPIDDEVPDDDRFILNNVNLSFPAGELSVISGKTGSGKSLVLNALLGESDLLEGRIIVPRIVPPFERHDGKAHRGNWILPGAVAYVGQSPWLESASLRDNILFGLPFIESRYNAVLDVCALKKDIEILNDGDKTELGANGINLSGGQKWRLTLARAIYSRAEILIMDDIFSAVDAHVGRQIFERCISGPICKGRTRILVTHHVALVEPITKYFVELGEGTVLNAGLTSDLAENGTLELIKSHEQSRFEVGVKDTTDSPTAVNSEEVSVEEAMDLEETANPLQKIPSQTAKKFVEDEARAKGNVKARVYSTFLSSSGGWFFWGVCVLFFVAFEAGNLGRNWWVRIWTGASEGRISANASRELGMVYGLSYEHSTLHSASASRLFAFSEKPKHTLSYYLWIYVAIAAASALVGTLRFIWSFIMSIKAARTLFRRILFTVLRTPLRWLDTVPVGRVLNRLTADFDIIDNRITMDLGFMFWRLLGLLGVCVAALLVSTLMLPLAFALLLVASFIALRFLSGARPVKRIESNAKSPVFELFNSSLSGVSTLRAFKKTQTYVDRMHSYLDNWDTISVHIWTLNRWLGFRMALVGTVFTTMVGVIVVGSSFVDAAMAGFTLSFALDFSSNMLMAIRGYASLELDMNAAERVIEYTEVETEDLGGEIPPASWPATGRMDVKDLVVSYADDLAPVLKGISFDVKNNERIGVVGRTGAGKSSLTLALFRFLEARSGQVLIDGIDISKIRLSDLRSRLAIIPQDPVLFSGTVRSNLDPFDDHTDDELKECLSRVHLVDSSPVTPANEASSAAGSTIAPKNTNLFRDLSSGISESGGNLSQGQRQLLCIARAIVSRPKLMVLDEATSAVDMATDALIQRSIREEFTDSTLIVIAHRLSTIADFDRILVLSEGTVAEFGSPRELWETEGSTFRDLCEHSGEKAKLKEVILGESCPGAS</sequence>
<dbReference type="Pfam" id="PF00005">
    <property type="entry name" value="ABC_tran"/>
    <property type="match status" value="2"/>
</dbReference>
<dbReference type="GO" id="GO:0016887">
    <property type="term" value="F:ATP hydrolysis activity"/>
    <property type="evidence" value="ECO:0007669"/>
    <property type="project" value="InterPro"/>
</dbReference>
<keyword evidence="16" id="KW-1185">Reference proteome</keyword>
<dbReference type="RefSeq" id="XP_040677792.1">
    <property type="nucleotide sequence ID" value="XM_040824080.1"/>
</dbReference>
<dbReference type="FunFam" id="3.40.50.300:FF:000610">
    <property type="entry name" value="Multidrug resistance-associated ABC transporter"/>
    <property type="match status" value="1"/>
</dbReference>
<dbReference type="PROSITE" id="PS00211">
    <property type="entry name" value="ABC_TRANSPORTER_1"/>
    <property type="match status" value="1"/>
</dbReference>
<evidence type="ECO:0000256" key="9">
    <source>
        <dbReference type="ARBA" id="ARBA00023136"/>
    </source>
</evidence>
<feature type="compositionally biased region" description="Basic and acidic residues" evidence="11">
    <location>
        <begin position="368"/>
        <end position="386"/>
    </location>
</feature>
<evidence type="ECO:0000256" key="11">
    <source>
        <dbReference type="SAM" id="MobiDB-lite"/>
    </source>
</evidence>
<dbReference type="Gene3D" id="3.40.50.300">
    <property type="entry name" value="P-loop containing nucleotide triphosphate hydrolases"/>
    <property type="match status" value="2"/>
</dbReference>
<keyword evidence="7" id="KW-0067">ATP-binding</keyword>
<protein>
    <submittedName>
        <fullName evidence="15">ABC transporter, transmembrane domain, type 1</fullName>
    </submittedName>
</protein>
<reference evidence="15 16" key="1">
    <citation type="journal article" date="2014" name="Proc. Natl. Acad. Sci. U.S.A.">
        <title>Trajectory and genomic determinants of fungal-pathogen speciation and host adaptation.</title>
        <authorList>
            <person name="Hu X."/>
            <person name="Xiao G."/>
            <person name="Zheng P."/>
            <person name="Shang Y."/>
            <person name="Su Y."/>
            <person name="Zhang X."/>
            <person name="Liu X."/>
            <person name="Zhan S."/>
            <person name="St Leger R.J."/>
            <person name="Wang C."/>
        </authorList>
    </citation>
    <scope>NUCLEOTIDE SEQUENCE [LARGE SCALE GENOMIC DNA]</scope>
    <source>
        <strain evidence="15 16">ARSEF 1941</strain>
    </source>
</reference>
<keyword evidence="4 12" id="KW-0812">Transmembrane</keyword>
<evidence type="ECO:0000256" key="12">
    <source>
        <dbReference type="SAM" id="Phobius"/>
    </source>
</evidence>